<organism evidence="1 2">
    <name type="scientific">Salinadaptatus halalkaliphilus</name>
    <dbReference type="NCBI Taxonomy" id="2419781"/>
    <lineage>
        <taxon>Archaea</taxon>
        <taxon>Methanobacteriati</taxon>
        <taxon>Methanobacteriota</taxon>
        <taxon>Stenosarchaea group</taxon>
        <taxon>Halobacteria</taxon>
        <taxon>Halobacteriales</taxon>
        <taxon>Natrialbaceae</taxon>
        <taxon>Salinadaptatus</taxon>
    </lineage>
</organism>
<dbReference type="AlphaFoldDB" id="A0A4S3TUZ3"/>
<dbReference type="EMBL" id="RBZW01000006">
    <property type="protein sequence ID" value="THE66498.1"/>
    <property type="molecule type" value="Genomic_DNA"/>
</dbReference>
<dbReference type="OrthoDB" id="162765at2157"/>
<evidence type="ECO:0000313" key="1">
    <source>
        <dbReference type="EMBL" id="THE66498.1"/>
    </source>
</evidence>
<name>A0A4S3TUZ3_9EURY</name>
<dbReference type="Proteomes" id="UP000318864">
    <property type="component" value="Unassembled WGS sequence"/>
</dbReference>
<proteinExistence type="predicted"/>
<reference evidence="1 2" key="1">
    <citation type="submission" date="2018-10" db="EMBL/GenBank/DDBJ databases">
        <title>Natronolimnobius sp. XQ-INN 246 isolated from Inner Mongolia Autonomous Region of China.</title>
        <authorList>
            <person name="Xue Q."/>
        </authorList>
    </citation>
    <scope>NUCLEOTIDE SEQUENCE [LARGE SCALE GENOMIC DNA]</scope>
    <source>
        <strain evidence="1 2">XQ-INN 246</strain>
    </source>
</reference>
<dbReference type="RefSeq" id="WP_141462975.1">
    <property type="nucleotide sequence ID" value="NZ_RBZW01000006.1"/>
</dbReference>
<protein>
    <submittedName>
        <fullName evidence="1">Uncharacterized protein</fullName>
    </submittedName>
</protein>
<evidence type="ECO:0000313" key="2">
    <source>
        <dbReference type="Proteomes" id="UP000318864"/>
    </source>
</evidence>
<gene>
    <name evidence="1" type="ORF">D8Y22_01970</name>
</gene>
<sequence>MAPLNVNWQCRLYGHDWHHPWNHEVVVTEDISPVYPLRCVRCAAIKLLDREGTSWRPDDEDGLSIHERAFEFELEDESTRLH</sequence>
<comment type="caution">
    <text evidence="1">The sequence shown here is derived from an EMBL/GenBank/DDBJ whole genome shotgun (WGS) entry which is preliminary data.</text>
</comment>
<accession>A0A4S3TUZ3</accession>
<keyword evidence="2" id="KW-1185">Reference proteome</keyword>